<feature type="domain" description="KNOX2" evidence="2">
    <location>
        <begin position="291"/>
        <end position="342"/>
    </location>
</feature>
<dbReference type="InterPro" id="IPR005541">
    <property type="entry name" value="KNOX2"/>
</dbReference>
<dbReference type="GO" id="GO:0005634">
    <property type="term" value="C:nucleus"/>
    <property type="evidence" value="ECO:0007669"/>
    <property type="project" value="InterPro"/>
</dbReference>
<organism evidence="3 4">
    <name type="scientific">Marchantia polymorpha</name>
    <name type="common">Common liverwort</name>
    <name type="synonym">Marchantia aquatica</name>
    <dbReference type="NCBI Taxonomy" id="3197"/>
    <lineage>
        <taxon>Eukaryota</taxon>
        <taxon>Viridiplantae</taxon>
        <taxon>Streptophyta</taxon>
        <taxon>Embryophyta</taxon>
        <taxon>Marchantiophyta</taxon>
        <taxon>Marchantiopsida</taxon>
        <taxon>Marchantiidae</taxon>
        <taxon>Marchantiales</taxon>
        <taxon>Marchantiaceae</taxon>
        <taxon>Marchantia</taxon>
    </lineage>
</organism>
<name>A0A2R6W2L9_MARPO</name>
<dbReference type="Gramene" id="Mp4g12450.1">
    <property type="protein sequence ID" value="Mp4g12450.1.cds"/>
    <property type="gene ID" value="Mp4g12450"/>
</dbReference>
<feature type="region of interest" description="Disordered" evidence="1">
    <location>
        <begin position="1"/>
        <end position="93"/>
    </location>
</feature>
<sequence>MDVGVSVAEGCLKESPDMLDLENDSNPSSKPRDCKLHAEPRARDKHLMTSEKFSNEEMEMGSIEEGYELGHDRPGSGSGPESDADRDYPVPSAQGAGGLSLMDLCKSDCCHLHGDYDRTFDYDEEGDDLSDEPAIFDLKGKRFKTYLEDLKNEEVPMFHAPETRPSPPFPGIDALGIMDERIAQMKARSDLGEHCRCSGDEAEEETGPFKEDTELDMDTSLQEYLESNNDIMSHPLYKRLCAAHISLCKVNHLYSRICAAHITLSKLGATDAQLKEMEELSFELESKLPTGVQATESHPELDKFMNEYCDFLEMHKNEFAKPFDEAMEFCKEVDEELANTGLRFLRDKCSIEQNLTNDTISRLQELPLEGEV</sequence>
<reference evidence="4" key="1">
    <citation type="journal article" date="2017" name="Cell">
        <title>Insights into land plant evolution garnered from the Marchantia polymorpha genome.</title>
        <authorList>
            <person name="Bowman J.L."/>
            <person name="Kohchi T."/>
            <person name="Yamato K.T."/>
            <person name="Jenkins J."/>
            <person name="Shu S."/>
            <person name="Ishizaki K."/>
            <person name="Yamaoka S."/>
            <person name="Nishihama R."/>
            <person name="Nakamura Y."/>
            <person name="Berger F."/>
            <person name="Adam C."/>
            <person name="Aki S.S."/>
            <person name="Althoff F."/>
            <person name="Araki T."/>
            <person name="Arteaga-Vazquez M.A."/>
            <person name="Balasubrmanian S."/>
            <person name="Barry K."/>
            <person name="Bauer D."/>
            <person name="Boehm C.R."/>
            <person name="Briginshaw L."/>
            <person name="Caballero-Perez J."/>
            <person name="Catarino B."/>
            <person name="Chen F."/>
            <person name="Chiyoda S."/>
            <person name="Chovatia M."/>
            <person name="Davies K.M."/>
            <person name="Delmans M."/>
            <person name="Demura T."/>
            <person name="Dierschke T."/>
            <person name="Dolan L."/>
            <person name="Dorantes-Acosta A.E."/>
            <person name="Eklund D.M."/>
            <person name="Florent S.N."/>
            <person name="Flores-Sandoval E."/>
            <person name="Fujiyama A."/>
            <person name="Fukuzawa H."/>
            <person name="Galik B."/>
            <person name="Grimanelli D."/>
            <person name="Grimwood J."/>
            <person name="Grossniklaus U."/>
            <person name="Hamada T."/>
            <person name="Haseloff J."/>
            <person name="Hetherington A.J."/>
            <person name="Higo A."/>
            <person name="Hirakawa Y."/>
            <person name="Hundley H.N."/>
            <person name="Ikeda Y."/>
            <person name="Inoue K."/>
            <person name="Inoue S.I."/>
            <person name="Ishida S."/>
            <person name="Jia Q."/>
            <person name="Kakita M."/>
            <person name="Kanazawa T."/>
            <person name="Kawai Y."/>
            <person name="Kawashima T."/>
            <person name="Kennedy M."/>
            <person name="Kinose K."/>
            <person name="Kinoshita T."/>
            <person name="Kohara Y."/>
            <person name="Koide E."/>
            <person name="Komatsu K."/>
            <person name="Kopischke S."/>
            <person name="Kubo M."/>
            <person name="Kyozuka J."/>
            <person name="Lagercrantz U."/>
            <person name="Lin S.S."/>
            <person name="Lindquist E."/>
            <person name="Lipzen A.M."/>
            <person name="Lu C.W."/>
            <person name="De Luna E."/>
            <person name="Martienssen R.A."/>
            <person name="Minamino N."/>
            <person name="Mizutani M."/>
            <person name="Mizutani M."/>
            <person name="Mochizuki N."/>
            <person name="Monte I."/>
            <person name="Mosher R."/>
            <person name="Nagasaki H."/>
            <person name="Nakagami H."/>
            <person name="Naramoto S."/>
            <person name="Nishitani K."/>
            <person name="Ohtani M."/>
            <person name="Okamoto T."/>
            <person name="Okumura M."/>
            <person name="Phillips J."/>
            <person name="Pollak B."/>
            <person name="Reinders A."/>
            <person name="Rovekamp M."/>
            <person name="Sano R."/>
            <person name="Sawa S."/>
            <person name="Schmid M.W."/>
            <person name="Shirakawa M."/>
            <person name="Solano R."/>
            <person name="Spunde A."/>
            <person name="Suetsugu N."/>
            <person name="Sugano S."/>
            <person name="Sugiyama A."/>
            <person name="Sun R."/>
            <person name="Suzuki Y."/>
            <person name="Takenaka M."/>
            <person name="Takezawa D."/>
            <person name="Tomogane H."/>
            <person name="Tsuzuki M."/>
            <person name="Ueda T."/>
            <person name="Umeda M."/>
            <person name="Ward J.M."/>
            <person name="Watanabe Y."/>
            <person name="Yazaki K."/>
            <person name="Yokoyama R."/>
            <person name="Yoshitake Y."/>
            <person name="Yotsui I."/>
            <person name="Zachgo S."/>
            <person name="Schmutz J."/>
        </authorList>
    </citation>
    <scope>NUCLEOTIDE SEQUENCE [LARGE SCALE GENOMIC DNA]</scope>
    <source>
        <strain evidence="4">Tak-1</strain>
    </source>
</reference>
<evidence type="ECO:0000256" key="1">
    <source>
        <dbReference type="SAM" id="MobiDB-lite"/>
    </source>
</evidence>
<accession>A0A2R6W2L9</accession>
<dbReference type="Pfam" id="PF03791">
    <property type="entry name" value="KNOX2"/>
    <property type="match status" value="1"/>
</dbReference>
<gene>
    <name evidence="3" type="ORF">MARPO_0174s0007</name>
</gene>
<dbReference type="Proteomes" id="UP000244005">
    <property type="component" value="Unassembled WGS sequence"/>
</dbReference>
<dbReference type="AlphaFoldDB" id="A0A2R6W2L9"/>
<evidence type="ECO:0000313" key="3">
    <source>
        <dbReference type="EMBL" id="PTQ28079.1"/>
    </source>
</evidence>
<evidence type="ECO:0000259" key="2">
    <source>
        <dbReference type="SMART" id="SM01256"/>
    </source>
</evidence>
<dbReference type="GO" id="GO:0003677">
    <property type="term" value="F:DNA binding"/>
    <property type="evidence" value="ECO:0007669"/>
    <property type="project" value="InterPro"/>
</dbReference>
<protein>
    <recommendedName>
        <fullName evidence="2">KNOX2 domain-containing protein</fullName>
    </recommendedName>
</protein>
<dbReference type="OrthoDB" id="10056939at2759"/>
<proteinExistence type="predicted"/>
<feature type="compositionally biased region" description="Basic and acidic residues" evidence="1">
    <location>
        <begin position="30"/>
        <end position="55"/>
    </location>
</feature>
<dbReference type="EMBL" id="KZ772948">
    <property type="protein sequence ID" value="PTQ28079.1"/>
    <property type="molecule type" value="Genomic_DNA"/>
</dbReference>
<keyword evidence="4" id="KW-1185">Reference proteome</keyword>
<evidence type="ECO:0000313" key="4">
    <source>
        <dbReference type="Proteomes" id="UP000244005"/>
    </source>
</evidence>
<dbReference type="SMART" id="SM01256">
    <property type="entry name" value="KNOX2"/>
    <property type="match status" value="1"/>
</dbReference>